<organism evidence="2 3">
    <name type="scientific">Actinokineospora globicatena</name>
    <dbReference type="NCBI Taxonomy" id="103729"/>
    <lineage>
        <taxon>Bacteria</taxon>
        <taxon>Bacillati</taxon>
        <taxon>Actinomycetota</taxon>
        <taxon>Actinomycetes</taxon>
        <taxon>Pseudonocardiales</taxon>
        <taxon>Pseudonocardiaceae</taxon>
        <taxon>Actinokineospora</taxon>
    </lineage>
</organism>
<accession>A0A9W6QLD7</accession>
<comment type="caution">
    <text evidence="2">The sequence shown here is derived from an EMBL/GenBank/DDBJ whole genome shotgun (WGS) entry which is preliminary data.</text>
</comment>
<evidence type="ECO:0000256" key="1">
    <source>
        <dbReference type="SAM" id="MobiDB-lite"/>
    </source>
</evidence>
<protein>
    <submittedName>
        <fullName evidence="2">Uncharacterized protein</fullName>
    </submittedName>
</protein>
<feature type="region of interest" description="Disordered" evidence="1">
    <location>
        <begin position="24"/>
        <end position="45"/>
    </location>
</feature>
<proteinExistence type="predicted"/>
<dbReference type="Proteomes" id="UP001165042">
    <property type="component" value="Unassembled WGS sequence"/>
</dbReference>
<gene>
    <name evidence="2" type="ORF">Aglo03_14550</name>
</gene>
<reference evidence="2" key="1">
    <citation type="submission" date="2023-02" db="EMBL/GenBank/DDBJ databases">
        <title>Actinokineospora globicatena NBRC 15670.</title>
        <authorList>
            <person name="Ichikawa N."/>
            <person name="Sato H."/>
            <person name="Tonouchi N."/>
        </authorList>
    </citation>
    <scope>NUCLEOTIDE SEQUENCE</scope>
    <source>
        <strain evidence="2">NBRC 15670</strain>
    </source>
</reference>
<evidence type="ECO:0000313" key="3">
    <source>
        <dbReference type="Proteomes" id="UP001165042"/>
    </source>
</evidence>
<dbReference type="AlphaFoldDB" id="A0A9W6QLD7"/>
<name>A0A9W6QLD7_9PSEU</name>
<dbReference type="EMBL" id="BSSD01000002">
    <property type="protein sequence ID" value="GLW90639.1"/>
    <property type="molecule type" value="Genomic_DNA"/>
</dbReference>
<keyword evidence="3" id="KW-1185">Reference proteome</keyword>
<sequence>MWSYTGHAIVGCYPLTVDDLTQGPRSLVDRDRGRYPRGGPRGSLVVTREGTHVHHRFDRARGYRGRGASPITL</sequence>
<evidence type="ECO:0000313" key="2">
    <source>
        <dbReference type="EMBL" id="GLW90639.1"/>
    </source>
</evidence>